<dbReference type="RefSeq" id="WP_099645400.1">
    <property type="nucleotide sequence ID" value="NZ_KZ319288.1"/>
</dbReference>
<dbReference type="SMART" id="SM00852">
    <property type="entry name" value="MoCF_biosynth"/>
    <property type="match status" value="1"/>
</dbReference>
<dbReference type="InterPro" id="IPR036425">
    <property type="entry name" value="MoaB/Mog-like_dom_sf"/>
</dbReference>
<dbReference type="Pfam" id="PF00994">
    <property type="entry name" value="MoCF_biosynth"/>
    <property type="match status" value="1"/>
</dbReference>
<dbReference type="NCBIfam" id="TIGR00200">
    <property type="entry name" value="cinA_nterm"/>
    <property type="match status" value="1"/>
</dbReference>
<sequence>MQAHIITIGDEILIGQIVDTNSAFIAKELDKIGIEVSEISSISDNKQHIIDTLNAARKHAQVVLITGGLGPTKDDVTKYTFCEFFKDELVEDASVLANIERIFKHHVGRPMLPANRSQALVPSTCTVLMNQNGTAPGMWMKMDDTVFISMPGVPFEMKALMTDEVIPRLQKEYSRPYILHKTLQTYGRGESEIADTIEDFENNLPSDIKLAYLPALGKVRLRLSTKGPDREVLEQKLGEQIAKLQELIGDIIVGYDDGELIEVVVGNLFKQKNKTLAVAESCTGGQIAAAITAIPGASGYFKGGMVTYATHSKVELLKIDQKLIDEHSVVSAPVAEAMALAVKNWYKSDFAVSTTGNAGPSRGDSDADVGTVFIGIATPDGVFSQEFKMGSQRERVISKSVNKAFEMLQKEILKN</sequence>
<dbReference type="AlphaFoldDB" id="A0A2G1VVB8"/>
<accession>A0A2G1VVB8</accession>
<dbReference type="InterPro" id="IPR036653">
    <property type="entry name" value="CinA-like_C"/>
</dbReference>
<dbReference type="NCBIfam" id="TIGR00199">
    <property type="entry name" value="PncC_domain"/>
    <property type="match status" value="1"/>
</dbReference>
<dbReference type="InterPro" id="IPR008136">
    <property type="entry name" value="CinA_C"/>
</dbReference>
<feature type="domain" description="MoaB/Mog" evidence="2">
    <location>
        <begin position="4"/>
        <end position="171"/>
    </location>
</feature>
<dbReference type="SUPFAM" id="SSF53218">
    <property type="entry name" value="Molybdenum cofactor biosynthesis proteins"/>
    <property type="match status" value="1"/>
</dbReference>
<dbReference type="CDD" id="cd00885">
    <property type="entry name" value="cinA"/>
    <property type="match status" value="1"/>
</dbReference>
<evidence type="ECO:0000259" key="2">
    <source>
        <dbReference type="SMART" id="SM00852"/>
    </source>
</evidence>
<dbReference type="PIRSF" id="PIRSF006728">
    <property type="entry name" value="CinA"/>
    <property type="match status" value="1"/>
</dbReference>
<dbReference type="InterPro" id="IPR041424">
    <property type="entry name" value="CinA_KH"/>
</dbReference>
<dbReference type="Proteomes" id="UP000229433">
    <property type="component" value="Unassembled WGS sequence"/>
</dbReference>
<dbReference type="Gene3D" id="3.30.70.2860">
    <property type="match status" value="1"/>
</dbReference>
<evidence type="ECO:0000313" key="3">
    <source>
        <dbReference type="EMBL" id="PHQ30570.1"/>
    </source>
</evidence>
<reference evidence="3 4" key="1">
    <citation type="submission" date="2017-08" db="EMBL/GenBank/DDBJ databases">
        <title>The whole genome shortgun sequences of strain Leeuwenhoekiella nanhaiensis G18 from the South China Sea.</title>
        <authorList>
            <person name="Liu Q."/>
        </authorList>
    </citation>
    <scope>NUCLEOTIDE SEQUENCE [LARGE SCALE GENOMIC DNA]</scope>
    <source>
        <strain evidence="3 4">G18</strain>
    </source>
</reference>
<dbReference type="PANTHER" id="PTHR13939">
    <property type="entry name" value="NICOTINAMIDE-NUCLEOTIDE AMIDOHYDROLASE PNCC"/>
    <property type="match status" value="1"/>
</dbReference>
<organism evidence="3 4">
    <name type="scientific">Leeuwenhoekiella nanhaiensis</name>
    <dbReference type="NCBI Taxonomy" id="1655491"/>
    <lineage>
        <taxon>Bacteria</taxon>
        <taxon>Pseudomonadati</taxon>
        <taxon>Bacteroidota</taxon>
        <taxon>Flavobacteriia</taxon>
        <taxon>Flavobacteriales</taxon>
        <taxon>Flavobacteriaceae</taxon>
        <taxon>Leeuwenhoekiella</taxon>
    </lineage>
</organism>
<dbReference type="EMBL" id="NQXA01000002">
    <property type="protein sequence ID" value="PHQ30570.1"/>
    <property type="molecule type" value="Genomic_DNA"/>
</dbReference>
<comment type="caution">
    <text evidence="3">The sequence shown here is derived from an EMBL/GenBank/DDBJ whole genome shotgun (WGS) entry which is preliminary data.</text>
</comment>
<evidence type="ECO:0000256" key="1">
    <source>
        <dbReference type="HAMAP-Rule" id="MF_00226"/>
    </source>
</evidence>
<name>A0A2G1VVB8_9FLAO</name>
<dbReference type="SUPFAM" id="SSF142433">
    <property type="entry name" value="CinA-like"/>
    <property type="match status" value="1"/>
</dbReference>
<dbReference type="InterPro" id="IPR050101">
    <property type="entry name" value="CinA"/>
</dbReference>
<proteinExistence type="inferred from homology"/>
<dbReference type="Pfam" id="PF02464">
    <property type="entry name" value="CinA"/>
    <property type="match status" value="1"/>
</dbReference>
<gene>
    <name evidence="3" type="ORF">CJ305_06335</name>
</gene>
<comment type="similarity">
    <text evidence="1">Belongs to the CinA family.</text>
</comment>
<dbReference type="HAMAP" id="MF_00226_B">
    <property type="entry name" value="CinA_B"/>
    <property type="match status" value="1"/>
</dbReference>
<dbReference type="PANTHER" id="PTHR13939:SF0">
    <property type="entry name" value="NMN AMIDOHYDROLASE-LIKE PROTEIN YFAY"/>
    <property type="match status" value="1"/>
</dbReference>
<dbReference type="Gene3D" id="3.40.980.10">
    <property type="entry name" value="MoaB/Mog-like domain"/>
    <property type="match status" value="1"/>
</dbReference>
<evidence type="ECO:0000313" key="4">
    <source>
        <dbReference type="Proteomes" id="UP000229433"/>
    </source>
</evidence>
<dbReference type="InterPro" id="IPR001453">
    <property type="entry name" value="MoaB/Mog_dom"/>
</dbReference>
<dbReference type="NCBIfam" id="TIGR00177">
    <property type="entry name" value="molyb_syn"/>
    <property type="match status" value="1"/>
</dbReference>
<dbReference type="Gene3D" id="3.90.950.20">
    <property type="entry name" value="CinA-like"/>
    <property type="match status" value="1"/>
</dbReference>
<keyword evidence="4" id="KW-1185">Reference proteome</keyword>
<dbReference type="OrthoDB" id="9801454at2"/>
<dbReference type="InterPro" id="IPR008135">
    <property type="entry name" value="Competence-induced_CinA"/>
</dbReference>
<dbReference type="NCBIfam" id="NF001813">
    <property type="entry name" value="PRK00549.1"/>
    <property type="match status" value="1"/>
</dbReference>
<protein>
    <recommendedName>
        <fullName evidence="1">CinA-like protein</fullName>
    </recommendedName>
</protein>
<dbReference type="Pfam" id="PF18146">
    <property type="entry name" value="CinA_KH"/>
    <property type="match status" value="1"/>
</dbReference>